<keyword evidence="6" id="KW-0472">Membrane</keyword>
<dbReference type="Gene3D" id="2.10.109.10">
    <property type="entry name" value="Umud Fragment, subunit A"/>
    <property type="match status" value="1"/>
</dbReference>
<feature type="transmembrane region" description="Helical" evidence="6">
    <location>
        <begin position="14"/>
        <end position="35"/>
    </location>
</feature>
<dbReference type="InterPro" id="IPR019758">
    <property type="entry name" value="Pept_S26A_signal_pept_1_CS"/>
</dbReference>
<keyword evidence="5 6" id="KW-0378">Hydrolase</keyword>
<evidence type="ECO:0000313" key="8">
    <source>
        <dbReference type="EMBL" id="BDE96253.1"/>
    </source>
</evidence>
<keyword evidence="6" id="KW-1133">Transmembrane helix</keyword>
<comment type="similarity">
    <text evidence="3 6">Belongs to the peptidase S26 family.</text>
</comment>
<dbReference type="InterPro" id="IPR019533">
    <property type="entry name" value="Peptidase_S26"/>
</dbReference>
<keyword evidence="6" id="KW-0645">Protease</keyword>
<evidence type="ECO:0000256" key="4">
    <source>
        <dbReference type="ARBA" id="ARBA00013208"/>
    </source>
</evidence>
<dbReference type="CDD" id="cd06530">
    <property type="entry name" value="S26_SPase_I"/>
    <property type="match status" value="1"/>
</dbReference>
<evidence type="ECO:0000259" key="7">
    <source>
        <dbReference type="Pfam" id="PF10502"/>
    </source>
</evidence>
<gene>
    <name evidence="8" type="ORF">CE91St30_15860</name>
</gene>
<dbReference type="Pfam" id="PF10502">
    <property type="entry name" value="Peptidase_S26"/>
    <property type="match status" value="1"/>
</dbReference>
<dbReference type="EMBL" id="AP025564">
    <property type="protein sequence ID" value="BDE96253.1"/>
    <property type="molecule type" value="Genomic_DNA"/>
</dbReference>
<dbReference type="Proteomes" id="UP001320544">
    <property type="component" value="Chromosome"/>
</dbReference>
<dbReference type="SUPFAM" id="SSF51306">
    <property type="entry name" value="LexA/Signal peptidase"/>
    <property type="match status" value="1"/>
</dbReference>
<comment type="subcellular location">
    <subcellularLocation>
        <location evidence="2">Cell membrane</location>
        <topology evidence="2">Single-pass type II membrane protein</topology>
    </subcellularLocation>
    <subcellularLocation>
        <location evidence="6">Membrane</location>
        <topology evidence="6">Single-pass type II membrane protein</topology>
    </subcellularLocation>
</comment>
<dbReference type="PANTHER" id="PTHR43390">
    <property type="entry name" value="SIGNAL PEPTIDASE I"/>
    <property type="match status" value="1"/>
</dbReference>
<proteinExistence type="inferred from homology"/>
<protein>
    <recommendedName>
        <fullName evidence="4 6">Signal peptidase I</fullName>
        <ecNumber evidence="4 6">3.4.21.89</ecNumber>
    </recommendedName>
</protein>
<dbReference type="EC" id="3.4.21.89" evidence="4 6"/>
<dbReference type="InterPro" id="IPR000223">
    <property type="entry name" value="Pept_S26A_signal_pept_1"/>
</dbReference>
<dbReference type="PRINTS" id="PR00727">
    <property type="entry name" value="LEADERPTASE"/>
</dbReference>
<dbReference type="InterPro" id="IPR036286">
    <property type="entry name" value="LexA/Signal_pep-like_sf"/>
</dbReference>
<sequence>MDAGQHADPRRPSLFRSLLSLLIMVALVVGLSWFLREFVIQPYEIPSGSMETTIMTGDKVFSERVSYYFRDIEPGDIVTFEDKEIPGRILIKRCIAVGGQTVDLVDGKVYVDGVALSEPYTHGLPSDPFASTLVDIAYPYTVPEGEIWVMGDNRTNSKDSRYFGSVKEKSVTGKACFIYWPLENFGVLQ</sequence>
<dbReference type="PROSITE" id="PS00761">
    <property type="entry name" value="SPASE_I_3"/>
    <property type="match status" value="1"/>
</dbReference>
<evidence type="ECO:0000256" key="6">
    <source>
        <dbReference type="RuleBase" id="RU362042"/>
    </source>
</evidence>
<dbReference type="NCBIfam" id="TIGR02227">
    <property type="entry name" value="sigpep_I_bact"/>
    <property type="match status" value="1"/>
</dbReference>
<evidence type="ECO:0000256" key="3">
    <source>
        <dbReference type="ARBA" id="ARBA00009370"/>
    </source>
</evidence>
<organism evidence="8 9">
    <name type="scientific">Raoultibacter timonensis</name>
    <dbReference type="NCBI Taxonomy" id="1907662"/>
    <lineage>
        <taxon>Bacteria</taxon>
        <taxon>Bacillati</taxon>
        <taxon>Actinomycetota</taxon>
        <taxon>Coriobacteriia</taxon>
        <taxon>Eggerthellales</taxon>
        <taxon>Eggerthellaceae</taxon>
        <taxon>Raoultibacter</taxon>
    </lineage>
</organism>
<reference evidence="8 9" key="1">
    <citation type="submission" date="2022-01" db="EMBL/GenBank/DDBJ databases">
        <title>Novel bile acid biosynthetic pathways are enriched in the microbiome of centenarians.</title>
        <authorList>
            <person name="Sato Y."/>
            <person name="Atarashi K."/>
            <person name="Plichta R.D."/>
            <person name="Arai Y."/>
            <person name="Sasajima S."/>
            <person name="Kearney M.S."/>
            <person name="Suda W."/>
            <person name="Takeshita K."/>
            <person name="Sasaki T."/>
            <person name="Okamoto S."/>
            <person name="Skelly N.A."/>
            <person name="Okamura Y."/>
            <person name="Vlamakis H."/>
            <person name="Li Y."/>
            <person name="Tanoue T."/>
            <person name="Takei H."/>
            <person name="Nittono H."/>
            <person name="Narushima S."/>
            <person name="Irie J."/>
            <person name="Itoh H."/>
            <person name="Moriya K."/>
            <person name="Sugiura Y."/>
            <person name="Suematsu M."/>
            <person name="Moritoki N."/>
            <person name="Shibata S."/>
            <person name="Littman R.D."/>
            <person name="Fischbach A.M."/>
            <person name="Uwamino Y."/>
            <person name="Inoue T."/>
            <person name="Honda A."/>
            <person name="Hattori M."/>
            <person name="Murai T."/>
            <person name="Xavier J.R."/>
            <person name="Hirose N."/>
            <person name="Honda K."/>
        </authorList>
    </citation>
    <scope>NUCLEOTIDE SEQUENCE [LARGE SCALE GENOMIC DNA]</scope>
    <source>
        <strain evidence="8 9">CE91-St30</strain>
    </source>
</reference>
<dbReference type="RefSeq" id="WP_102378222.1">
    <property type="nucleotide sequence ID" value="NZ_AP025564.1"/>
</dbReference>
<evidence type="ECO:0000256" key="1">
    <source>
        <dbReference type="ARBA" id="ARBA00000677"/>
    </source>
</evidence>
<evidence type="ECO:0000313" key="9">
    <source>
        <dbReference type="Proteomes" id="UP001320544"/>
    </source>
</evidence>
<dbReference type="PANTHER" id="PTHR43390:SF1">
    <property type="entry name" value="CHLOROPLAST PROCESSING PEPTIDASE"/>
    <property type="match status" value="1"/>
</dbReference>
<keyword evidence="9" id="KW-1185">Reference proteome</keyword>
<feature type="domain" description="Peptidase S26" evidence="7">
    <location>
        <begin position="21"/>
        <end position="180"/>
    </location>
</feature>
<keyword evidence="6" id="KW-0812">Transmembrane</keyword>
<name>A0ABN6MIC4_9ACTN</name>
<evidence type="ECO:0000256" key="2">
    <source>
        <dbReference type="ARBA" id="ARBA00004401"/>
    </source>
</evidence>
<comment type="catalytic activity">
    <reaction evidence="1 6">
        <text>Cleavage of hydrophobic, N-terminal signal or leader sequences from secreted and periplasmic proteins.</text>
        <dbReference type="EC" id="3.4.21.89"/>
    </reaction>
</comment>
<evidence type="ECO:0000256" key="5">
    <source>
        <dbReference type="ARBA" id="ARBA00022801"/>
    </source>
</evidence>
<accession>A0ABN6MIC4</accession>